<dbReference type="InterPro" id="IPR011990">
    <property type="entry name" value="TPR-like_helical_dom_sf"/>
</dbReference>
<dbReference type="Proteomes" id="UP000222542">
    <property type="component" value="Unassembled WGS sequence"/>
</dbReference>
<sequence length="162" mass="18564">MEQGNTKPDTFKYNIAIDALCKDRNLDAAINIMNEMKQKNIPPDRVTYKSLMDGLCKLGQWAKVMTLFSEMVNLNIYPNVHTFSTLINRLCKEEKVKDAEEVMRHMIEKGSPVNNEELVVKILSGLGSEFSEISAAIRARDSPISYEELFDKLLDHELFLKH</sequence>
<dbReference type="EMBL" id="AYRZ02000006">
    <property type="protein sequence ID" value="PHT77868.1"/>
    <property type="molecule type" value="Genomic_DNA"/>
</dbReference>
<dbReference type="PANTHER" id="PTHR45613">
    <property type="entry name" value="PENTATRICOPEPTIDE REPEAT-CONTAINING PROTEIN"/>
    <property type="match status" value="1"/>
</dbReference>
<dbReference type="OMA" id="GICECIG"/>
<dbReference type="Gramene" id="PHT77868">
    <property type="protein sequence ID" value="PHT77868"/>
    <property type="gene ID" value="T459_15920"/>
</dbReference>
<keyword evidence="4" id="KW-1185">Reference proteome</keyword>
<feature type="repeat" description="PPR" evidence="2">
    <location>
        <begin position="9"/>
        <end position="43"/>
    </location>
</feature>
<dbReference type="Pfam" id="PF13041">
    <property type="entry name" value="PPR_2"/>
    <property type="match status" value="1"/>
</dbReference>
<reference evidence="3 4" key="1">
    <citation type="journal article" date="2014" name="Nat. Genet.">
        <title>Genome sequence of the hot pepper provides insights into the evolution of pungency in Capsicum species.</title>
        <authorList>
            <person name="Kim S."/>
            <person name="Park M."/>
            <person name="Yeom S.I."/>
            <person name="Kim Y.M."/>
            <person name="Lee J.M."/>
            <person name="Lee H.A."/>
            <person name="Seo E."/>
            <person name="Choi J."/>
            <person name="Cheong K."/>
            <person name="Kim K.T."/>
            <person name="Jung K."/>
            <person name="Lee G.W."/>
            <person name="Oh S.K."/>
            <person name="Bae C."/>
            <person name="Kim S.B."/>
            <person name="Lee H.Y."/>
            <person name="Kim S.Y."/>
            <person name="Kim M.S."/>
            <person name="Kang B.C."/>
            <person name="Jo Y.D."/>
            <person name="Yang H.B."/>
            <person name="Jeong H.J."/>
            <person name="Kang W.H."/>
            <person name="Kwon J.K."/>
            <person name="Shin C."/>
            <person name="Lim J.Y."/>
            <person name="Park J.H."/>
            <person name="Huh J.H."/>
            <person name="Kim J.S."/>
            <person name="Kim B.D."/>
            <person name="Cohen O."/>
            <person name="Paran I."/>
            <person name="Suh M.C."/>
            <person name="Lee S.B."/>
            <person name="Kim Y.K."/>
            <person name="Shin Y."/>
            <person name="Noh S.J."/>
            <person name="Park J."/>
            <person name="Seo Y.S."/>
            <person name="Kwon S.Y."/>
            <person name="Kim H.A."/>
            <person name="Park J.M."/>
            <person name="Kim H.J."/>
            <person name="Choi S.B."/>
            <person name="Bosland P.W."/>
            <person name="Reeves G."/>
            <person name="Jo S.H."/>
            <person name="Lee B.W."/>
            <person name="Cho H.T."/>
            <person name="Choi H.S."/>
            <person name="Lee M.S."/>
            <person name="Yu Y."/>
            <person name="Do Choi Y."/>
            <person name="Park B.S."/>
            <person name="van Deynze A."/>
            <person name="Ashrafi H."/>
            <person name="Hill T."/>
            <person name="Kim W.T."/>
            <person name="Pai H.S."/>
            <person name="Ahn H.K."/>
            <person name="Yeam I."/>
            <person name="Giovannoni J.J."/>
            <person name="Rose J.K."/>
            <person name="Sorensen I."/>
            <person name="Lee S.J."/>
            <person name="Kim R.W."/>
            <person name="Choi I.Y."/>
            <person name="Choi B.S."/>
            <person name="Lim J.S."/>
            <person name="Lee Y.H."/>
            <person name="Choi D."/>
        </authorList>
    </citation>
    <scope>NUCLEOTIDE SEQUENCE [LARGE SCALE GENOMIC DNA]</scope>
    <source>
        <strain evidence="4">cv. CM334</strain>
    </source>
</reference>
<organism evidence="3 4">
    <name type="scientific">Capsicum annuum</name>
    <name type="common">Capsicum pepper</name>
    <dbReference type="NCBI Taxonomy" id="4072"/>
    <lineage>
        <taxon>Eukaryota</taxon>
        <taxon>Viridiplantae</taxon>
        <taxon>Streptophyta</taxon>
        <taxon>Embryophyta</taxon>
        <taxon>Tracheophyta</taxon>
        <taxon>Spermatophyta</taxon>
        <taxon>Magnoliopsida</taxon>
        <taxon>eudicotyledons</taxon>
        <taxon>Gunneridae</taxon>
        <taxon>Pentapetalae</taxon>
        <taxon>asterids</taxon>
        <taxon>lamiids</taxon>
        <taxon>Solanales</taxon>
        <taxon>Solanaceae</taxon>
        <taxon>Solanoideae</taxon>
        <taxon>Capsiceae</taxon>
        <taxon>Capsicum</taxon>
    </lineage>
</organism>
<dbReference type="Pfam" id="PF12854">
    <property type="entry name" value="PPR_1"/>
    <property type="match status" value="1"/>
</dbReference>
<evidence type="ECO:0000313" key="4">
    <source>
        <dbReference type="Proteomes" id="UP000222542"/>
    </source>
</evidence>
<evidence type="ECO:0000313" key="3">
    <source>
        <dbReference type="EMBL" id="PHT77868.1"/>
    </source>
</evidence>
<feature type="repeat" description="PPR" evidence="2">
    <location>
        <begin position="79"/>
        <end position="113"/>
    </location>
</feature>
<keyword evidence="1" id="KW-0677">Repeat</keyword>
<dbReference type="PROSITE" id="PS51375">
    <property type="entry name" value="PPR"/>
    <property type="match status" value="3"/>
</dbReference>
<dbReference type="InterPro" id="IPR002885">
    <property type="entry name" value="PPR_rpt"/>
</dbReference>
<name>A0A2G2Z787_CAPAN</name>
<dbReference type="Gene3D" id="1.25.40.10">
    <property type="entry name" value="Tetratricopeptide repeat domain"/>
    <property type="match status" value="1"/>
</dbReference>
<proteinExistence type="predicted"/>
<feature type="repeat" description="PPR" evidence="2">
    <location>
        <begin position="44"/>
        <end position="78"/>
    </location>
</feature>
<evidence type="ECO:0000256" key="2">
    <source>
        <dbReference type="PROSITE-ProRule" id="PRU00708"/>
    </source>
</evidence>
<comment type="caution">
    <text evidence="3">The sequence shown here is derived from an EMBL/GenBank/DDBJ whole genome shotgun (WGS) entry which is preliminary data.</text>
</comment>
<reference evidence="3 4" key="2">
    <citation type="journal article" date="2017" name="Genome Biol.">
        <title>New reference genome sequences of hot pepper reveal the massive evolution of plant disease-resistance genes by retroduplication.</title>
        <authorList>
            <person name="Kim S."/>
            <person name="Park J."/>
            <person name="Yeom S.I."/>
            <person name="Kim Y.M."/>
            <person name="Seo E."/>
            <person name="Kim K.T."/>
            <person name="Kim M.S."/>
            <person name="Lee J.M."/>
            <person name="Cheong K."/>
            <person name="Shin H.S."/>
            <person name="Kim S.B."/>
            <person name="Han K."/>
            <person name="Lee J."/>
            <person name="Park M."/>
            <person name="Lee H.A."/>
            <person name="Lee H.Y."/>
            <person name="Lee Y."/>
            <person name="Oh S."/>
            <person name="Lee J.H."/>
            <person name="Choi E."/>
            <person name="Choi E."/>
            <person name="Lee S.E."/>
            <person name="Jeon J."/>
            <person name="Kim H."/>
            <person name="Choi G."/>
            <person name="Song H."/>
            <person name="Lee J."/>
            <person name="Lee S.C."/>
            <person name="Kwon J.K."/>
            <person name="Lee H.Y."/>
            <person name="Koo N."/>
            <person name="Hong Y."/>
            <person name="Kim R.W."/>
            <person name="Kang W.H."/>
            <person name="Huh J.H."/>
            <person name="Kang B.C."/>
            <person name="Yang T.J."/>
            <person name="Lee Y.H."/>
            <person name="Bennetzen J.L."/>
            <person name="Choi D."/>
        </authorList>
    </citation>
    <scope>NUCLEOTIDE SEQUENCE [LARGE SCALE GENOMIC DNA]</scope>
    <source>
        <strain evidence="4">cv. CM334</strain>
    </source>
</reference>
<dbReference type="PANTHER" id="PTHR45613:SF207">
    <property type="entry name" value="OS08G0300700 PROTEIN"/>
    <property type="match status" value="1"/>
</dbReference>
<evidence type="ECO:0000256" key="1">
    <source>
        <dbReference type="ARBA" id="ARBA00022737"/>
    </source>
</evidence>
<dbReference type="NCBIfam" id="TIGR00756">
    <property type="entry name" value="PPR"/>
    <property type="match status" value="3"/>
</dbReference>
<accession>A0A2G2Z787</accession>
<protein>
    <submittedName>
        <fullName evidence="3">Uncharacterized protein</fullName>
    </submittedName>
</protein>
<gene>
    <name evidence="3" type="ORF">T459_15920</name>
</gene>
<dbReference type="AlphaFoldDB" id="A0A2G2Z787"/>